<evidence type="ECO:0000256" key="1">
    <source>
        <dbReference type="SAM" id="Phobius"/>
    </source>
</evidence>
<feature type="transmembrane region" description="Helical" evidence="1">
    <location>
        <begin position="12"/>
        <end position="29"/>
    </location>
</feature>
<dbReference type="RefSeq" id="WP_344796707.1">
    <property type="nucleotide sequence ID" value="NZ_BAABAU010000003.1"/>
</dbReference>
<dbReference type="EMBL" id="BAABAU010000003">
    <property type="protein sequence ID" value="GAA4266910.1"/>
    <property type="molecule type" value="Genomic_DNA"/>
</dbReference>
<dbReference type="Proteomes" id="UP001501594">
    <property type="component" value="Unassembled WGS sequence"/>
</dbReference>
<keyword evidence="1" id="KW-0472">Membrane</keyword>
<dbReference type="InterPro" id="IPR021414">
    <property type="entry name" value="DUF3054"/>
</dbReference>
<evidence type="ECO:0000313" key="2">
    <source>
        <dbReference type="EMBL" id="GAA4266910.1"/>
    </source>
</evidence>
<dbReference type="Pfam" id="PF11255">
    <property type="entry name" value="DUF3054"/>
    <property type="match status" value="1"/>
</dbReference>
<evidence type="ECO:0000313" key="3">
    <source>
        <dbReference type="Proteomes" id="UP001501594"/>
    </source>
</evidence>
<feature type="transmembrane region" description="Helical" evidence="1">
    <location>
        <begin position="67"/>
        <end position="87"/>
    </location>
</feature>
<feature type="transmembrane region" description="Helical" evidence="1">
    <location>
        <begin position="99"/>
        <end position="122"/>
    </location>
</feature>
<accession>A0ABP8E3T4</accession>
<keyword evidence="3" id="KW-1185">Reference proteome</keyword>
<comment type="caution">
    <text evidence="2">The sequence shown here is derived from an EMBL/GenBank/DDBJ whole genome shotgun (WGS) entry which is preliminary data.</text>
</comment>
<sequence length="130" mass="14196">MIPKTVFGRTPWWSFVLDLVLVLAFVLIGRRSHDESDALTGILTTAWPFVSGLVLGWLVLVGFRWPFVTVLSGAVVTVVTVLVGMLLRHSSDQGVAVSFVIVATVVLAVFLIGWRALAILLAKRRRAARA</sequence>
<protein>
    <recommendedName>
        <fullName evidence="4">DUF3054 domain-containing protein</fullName>
    </recommendedName>
</protein>
<evidence type="ECO:0008006" key="4">
    <source>
        <dbReference type="Google" id="ProtNLM"/>
    </source>
</evidence>
<keyword evidence="1" id="KW-0812">Transmembrane</keyword>
<keyword evidence="1" id="KW-1133">Transmembrane helix</keyword>
<organism evidence="2 3">
    <name type="scientific">Frondihabitans peucedani</name>
    <dbReference type="NCBI Taxonomy" id="598626"/>
    <lineage>
        <taxon>Bacteria</taxon>
        <taxon>Bacillati</taxon>
        <taxon>Actinomycetota</taxon>
        <taxon>Actinomycetes</taxon>
        <taxon>Micrococcales</taxon>
        <taxon>Microbacteriaceae</taxon>
        <taxon>Frondihabitans</taxon>
    </lineage>
</organism>
<gene>
    <name evidence="2" type="ORF">GCM10022256_25220</name>
</gene>
<name>A0ABP8E3T4_9MICO</name>
<feature type="transmembrane region" description="Helical" evidence="1">
    <location>
        <begin position="41"/>
        <end position="60"/>
    </location>
</feature>
<proteinExistence type="predicted"/>
<reference evidence="3" key="1">
    <citation type="journal article" date="2019" name="Int. J. Syst. Evol. Microbiol.">
        <title>The Global Catalogue of Microorganisms (GCM) 10K type strain sequencing project: providing services to taxonomists for standard genome sequencing and annotation.</title>
        <authorList>
            <consortium name="The Broad Institute Genomics Platform"/>
            <consortium name="The Broad Institute Genome Sequencing Center for Infectious Disease"/>
            <person name="Wu L."/>
            <person name="Ma J."/>
        </authorList>
    </citation>
    <scope>NUCLEOTIDE SEQUENCE [LARGE SCALE GENOMIC DNA]</scope>
    <source>
        <strain evidence="3">JCM 17442</strain>
    </source>
</reference>